<keyword evidence="2" id="KW-0812">Transmembrane</keyword>
<feature type="compositionally biased region" description="Basic and acidic residues" evidence="1">
    <location>
        <begin position="413"/>
        <end position="426"/>
    </location>
</feature>
<feature type="compositionally biased region" description="Polar residues" evidence="1">
    <location>
        <begin position="874"/>
        <end position="884"/>
    </location>
</feature>
<evidence type="ECO:0000313" key="4">
    <source>
        <dbReference type="EMBL" id="CBJ26986.1"/>
    </source>
</evidence>
<gene>
    <name evidence="4" type="ORF">Esi_0051_0080</name>
</gene>
<dbReference type="InParanoid" id="D7G3I8"/>
<feature type="compositionally biased region" description="Polar residues" evidence="1">
    <location>
        <begin position="1028"/>
        <end position="1038"/>
    </location>
</feature>
<feature type="compositionally biased region" description="Low complexity" evidence="1">
    <location>
        <begin position="981"/>
        <end position="997"/>
    </location>
</feature>
<feature type="region of interest" description="Disordered" evidence="1">
    <location>
        <begin position="835"/>
        <end position="909"/>
    </location>
</feature>
<reference evidence="4 5" key="1">
    <citation type="journal article" date="2010" name="Nature">
        <title>The Ectocarpus genome and the independent evolution of multicellularity in brown algae.</title>
        <authorList>
            <person name="Cock J.M."/>
            <person name="Sterck L."/>
            <person name="Rouze P."/>
            <person name="Scornet D."/>
            <person name="Allen A.E."/>
            <person name="Amoutzias G."/>
            <person name="Anthouard V."/>
            <person name="Artiguenave F."/>
            <person name="Aury J.M."/>
            <person name="Badger J.H."/>
            <person name="Beszteri B."/>
            <person name="Billiau K."/>
            <person name="Bonnet E."/>
            <person name="Bothwell J.H."/>
            <person name="Bowler C."/>
            <person name="Boyen C."/>
            <person name="Brownlee C."/>
            <person name="Carrano C.J."/>
            <person name="Charrier B."/>
            <person name="Cho G.Y."/>
            <person name="Coelho S.M."/>
            <person name="Collen J."/>
            <person name="Corre E."/>
            <person name="Da Silva C."/>
            <person name="Delage L."/>
            <person name="Delaroque N."/>
            <person name="Dittami S.M."/>
            <person name="Doulbeau S."/>
            <person name="Elias M."/>
            <person name="Farnham G."/>
            <person name="Gachon C.M."/>
            <person name="Gschloessl B."/>
            <person name="Heesch S."/>
            <person name="Jabbari K."/>
            <person name="Jubin C."/>
            <person name="Kawai H."/>
            <person name="Kimura K."/>
            <person name="Kloareg B."/>
            <person name="Kupper F.C."/>
            <person name="Lang D."/>
            <person name="Le Bail A."/>
            <person name="Leblanc C."/>
            <person name="Lerouge P."/>
            <person name="Lohr M."/>
            <person name="Lopez P.J."/>
            <person name="Martens C."/>
            <person name="Maumus F."/>
            <person name="Michel G."/>
            <person name="Miranda-Saavedra D."/>
            <person name="Morales J."/>
            <person name="Moreau H."/>
            <person name="Motomura T."/>
            <person name="Nagasato C."/>
            <person name="Napoli C.A."/>
            <person name="Nelson D.R."/>
            <person name="Nyvall-Collen P."/>
            <person name="Peters A.F."/>
            <person name="Pommier C."/>
            <person name="Potin P."/>
            <person name="Poulain J."/>
            <person name="Quesneville H."/>
            <person name="Read B."/>
            <person name="Rensing S.A."/>
            <person name="Ritter A."/>
            <person name="Rousvoal S."/>
            <person name="Samanta M."/>
            <person name="Samson G."/>
            <person name="Schroeder D.C."/>
            <person name="Segurens B."/>
            <person name="Strittmatter M."/>
            <person name="Tonon T."/>
            <person name="Tregear J.W."/>
            <person name="Valentin K."/>
            <person name="von Dassow P."/>
            <person name="Yamagishi T."/>
            <person name="Van de Peer Y."/>
            <person name="Wincker P."/>
        </authorList>
    </citation>
    <scope>NUCLEOTIDE SEQUENCE [LARGE SCALE GENOMIC DNA]</scope>
    <source>
        <strain evidence="5">Ec32 / CCAP1310/4</strain>
    </source>
</reference>
<protein>
    <recommendedName>
        <fullName evidence="3">Domain of unknown function at the cortex 1 domain-containing protein</fullName>
    </recommendedName>
</protein>
<keyword evidence="2" id="KW-0472">Membrane</keyword>
<feature type="compositionally biased region" description="Acidic residues" evidence="1">
    <location>
        <begin position="734"/>
        <end position="765"/>
    </location>
</feature>
<feature type="region of interest" description="Disordered" evidence="1">
    <location>
        <begin position="403"/>
        <end position="479"/>
    </location>
</feature>
<feature type="compositionally biased region" description="Polar residues" evidence="1">
    <location>
        <begin position="1063"/>
        <end position="1082"/>
    </location>
</feature>
<evidence type="ECO:0000256" key="2">
    <source>
        <dbReference type="SAM" id="Phobius"/>
    </source>
</evidence>
<feature type="compositionally biased region" description="Low complexity" evidence="1">
    <location>
        <begin position="95"/>
        <end position="112"/>
    </location>
</feature>
<accession>D7G3I8</accession>
<sequence>MGTQTPKRRPVGVSAFLTPSLVLAATVATALRQLGVPVGGLSFAVWLYLVLDLLAFRFRRAQPGLERPQQSSSNTTVAATQASASADGGTKKTQSQEASGGASAAERSGRQAVSGPPAKPATTTTSAVAAQTAGLRLSMLGEDIYVNAESPFEFENDFFKGRMLFLVKCNPPDPKWAAHFEGSNSNRAFEMQIQGKLKLLPKGEVYMGGELDERPKQGLVTQTVSKIVMSFAKQMVKSLHYSFGERRPPSDPLDVENPHVTFPLYRVMDWFVVTAEDEKPPTLGGALTESAEERAARRGGKSPDIVWSTDVTYTMAFQSGIVNFQDWAVTDVPGQGNLDLNTFLCKQPVSVVVYDFTAANPSAATHKARDKSYMFRCTISNDSPGQVARPALAAVAAQGPAASPAAAAGGVGTEKKQDGGRVKESEDGVGLSGSSGDTGASEVTMAGIFDPSDEHPEQDKDKERGGRASSTATSGLPRFDSTGYLSGAISAGGLSSVSQLAAHKSYYVPAVAAPDEKEVSGKGLVKSGVVLPLLMGGVGENRLQQSPTRQSTSTSYHDFLGEGNGGRVAMRRGTAMPAGLQVVKVGGGEGTFRSDYLYDGDVIVLHHPESRKFVRIGRGWALGWSSKASASKIHFVVSGIEPSRPLAHGQTFFLRSRKWPDWKVGVARQTSTKVGGRGLGCFNKGKRRNTTRLSLLTLVARPWFDPDKEGVIPALEAEADAITISVRGPFEDLVSGEDEEDEEEEEEEEEEEDTKSEVDEGEYDSDVDRTEVDRGLKTQTSLSEDGISAKAARAMQCYPEHVTSLRVSVPAWVEFLHRERRQGQLAFLLAVHATVPPPPSSTSSSPPPTSPMSATTSEPSEAAAGSAVVGTPEDNPTSSGSPTKTAVAAAPGDGAAVSPSRGKQPPAPAWTCVKTGRELSGAVQAFRENVAGSVAAGMWRPRPRPRVIKHMGTADQSVRLLNHEISEMQRWEASFRGGDGSAASPPTKAAPSPGSAGTLEADPDSGSATGGTLSDGYGNVSSPPRLRSSATDLGNSITGGLHIGTRKQRPKQRVRRTSERSDTNLSDAALNTTGRGSTSSAGLGTDSGARSGVTTGSSSAPSTPKPEGVSTDVGSQGRGVTAPYRLLCESVTLPGELDRHFLSGSSASDLGVTVMISSTLPILGSAVARCLWESHWREEWAVLLPSHVACYMPLSRKPAWVLPLRALHKASAASDERCPLPGLRCLCLETVGRAHYLCFTSRTSRAQL</sequence>
<keyword evidence="5" id="KW-1185">Reference proteome</keyword>
<evidence type="ECO:0000313" key="5">
    <source>
        <dbReference type="Proteomes" id="UP000002630"/>
    </source>
</evidence>
<feature type="region of interest" description="Disordered" evidence="1">
    <location>
        <begin position="975"/>
        <end position="1117"/>
    </location>
</feature>
<feature type="compositionally biased region" description="Basic and acidic residues" evidence="1">
    <location>
        <begin position="452"/>
        <end position="466"/>
    </location>
</feature>
<dbReference type="EMBL" id="FN648719">
    <property type="protein sequence ID" value="CBJ26986.1"/>
    <property type="molecule type" value="Genomic_DNA"/>
</dbReference>
<name>D7G3I8_ECTSI</name>
<feature type="compositionally biased region" description="Low complexity" evidence="1">
    <location>
        <begin position="886"/>
        <end position="900"/>
    </location>
</feature>
<dbReference type="Proteomes" id="UP000002630">
    <property type="component" value="Linkage Group LG24"/>
</dbReference>
<dbReference type="OrthoDB" id="418495at2759"/>
<feature type="compositionally biased region" description="Polar residues" evidence="1">
    <location>
        <begin position="1092"/>
        <end position="1102"/>
    </location>
</feature>
<feature type="region of interest" description="Disordered" evidence="1">
    <location>
        <begin position="542"/>
        <end position="562"/>
    </location>
</feature>
<feature type="region of interest" description="Disordered" evidence="1">
    <location>
        <begin position="64"/>
        <end position="127"/>
    </location>
</feature>
<feature type="domain" description="Domain of unknown function at the cortex 1" evidence="3">
    <location>
        <begin position="138"/>
        <end position="356"/>
    </location>
</feature>
<dbReference type="AlphaFoldDB" id="D7G3I8"/>
<feature type="compositionally biased region" description="Low complexity" evidence="1">
    <location>
        <begin position="851"/>
        <end position="870"/>
    </location>
</feature>
<feature type="transmembrane region" description="Helical" evidence="2">
    <location>
        <begin position="34"/>
        <end position="56"/>
    </location>
</feature>
<dbReference type="Pfam" id="PF08588">
    <property type="entry name" value="Duc1"/>
    <property type="match status" value="1"/>
</dbReference>
<feature type="compositionally biased region" description="Pro residues" evidence="1">
    <location>
        <begin position="835"/>
        <end position="850"/>
    </location>
</feature>
<feature type="compositionally biased region" description="Low complexity" evidence="1">
    <location>
        <begin position="544"/>
        <end position="555"/>
    </location>
</feature>
<evidence type="ECO:0000256" key="1">
    <source>
        <dbReference type="SAM" id="MobiDB-lite"/>
    </source>
</evidence>
<proteinExistence type="predicted"/>
<feature type="region of interest" description="Disordered" evidence="1">
    <location>
        <begin position="730"/>
        <end position="781"/>
    </location>
</feature>
<evidence type="ECO:0000259" key="3">
    <source>
        <dbReference type="Pfam" id="PF08588"/>
    </source>
</evidence>
<feature type="compositionally biased region" description="Basic residues" evidence="1">
    <location>
        <begin position="1044"/>
        <end position="1055"/>
    </location>
</feature>
<keyword evidence="2" id="KW-1133">Transmembrane helix</keyword>
<feature type="compositionally biased region" description="Basic and acidic residues" evidence="1">
    <location>
        <begin position="766"/>
        <end position="776"/>
    </location>
</feature>
<feature type="region of interest" description="Disordered" evidence="1">
    <location>
        <begin position="279"/>
        <end position="301"/>
    </location>
</feature>
<dbReference type="EMBL" id="FN649749">
    <property type="protein sequence ID" value="CBJ26986.1"/>
    <property type="molecule type" value="Genomic_DNA"/>
</dbReference>
<dbReference type="InterPro" id="IPR013897">
    <property type="entry name" value="Duc1"/>
</dbReference>
<feature type="compositionally biased region" description="Low complexity" evidence="1">
    <location>
        <begin position="69"/>
        <end position="86"/>
    </location>
</feature>
<organism evidence="4 5">
    <name type="scientific">Ectocarpus siliculosus</name>
    <name type="common">Brown alga</name>
    <name type="synonym">Conferva siliculosa</name>
    <dbReference type="NCBI Taxonomy" id="2880"/>
    <lineage>
        <taxon>Eukaryota</taxon>
        <taxon>Sar</taxon>
        <taxon>Stramenopiles</taxon>
        <taxon>Ochrophyta</taxon>
        <taxon>PX clade</taxon>
        <taxon>Phaeophyceae</taxon>
        <taxon>Ectocarpales</taxon>
        <taxon>Ectocarpaceae</taxon>
        <taxon>Ectocarpus</taxon>
    </lineage>
</organism>